<evidence type="ECO:0000313" key="2">
    <source>
        <dbReference type="EMBL" id="AKU95702.1"/>
    </source>
</evidence>
<protein>
    <submittedName>
        <fullName evidence="2">Uncharacterized protein</fullName>
    </submittedName>
</protein>
<evidence type="ECO:0000313" key="3">
    <source>
        <dbReference type="Proteomes" id="UP000064967"/>
    </source>
</evidence>
<evidence type="ECO:0000256" key="1">
    <source>
        <dbReference type="SAM" id="MobiDB-lite"/>
    </source>
</evidence>
<dbReference type="Proteomes" id="UP000064967">
    <property type="component" value="Chromosome"/>
</dbReference>
<dbReference type="EMBL" id="CP012333">
    <property type="protein sequence ID" value="AKU95702.1"/>
    <property type="molecule type" value="Genomic_DNA"/>
</dbReference>
<organism evidence="2 3">
    <name type="scientific">Labilithrix luteola</name>
    <dbReference type="NCBI Taxonomy" id="1391654"/>
    <lineage>
        <taxon>Bacteria</taxon>
        <taxon>Pseudomonadati</taxon>
        <taxon>Myxococcota</taxon>
        <taxon>Polyangia</taxon>
        <taxon>Polyangiales</taxon>
        <taxon>Labilitrichaceae</taxon>
        <taxon>Labilithrix</taxon>
    </lineage>
</organism>
<gene>
    <name evidence="2" type="ORF">AKJ09_02366</name>
</gene>
<feature type="region of interest" description="Disordered" evidence="1">
    <location>
        <begin position="42"/>
        <end position="67"/>
    </location>
</feature>
<name>A0A0K1PQB1_9BACT</name>
<sequence length="67" mass="7148">MFTVAPLPCSGEGQAEYVRAICNDANDIVSDGTCSYSNGGLLEPNNAGEGQTEAGKSTWRCPRKRPR</sequence>
<dbReference type="AlphaFoldDB" id="A0A0K1PQB1"/>
<dbReference type="KEGG" id="llu:AKJ09_02366"/>
<accession>A0A0K1PQB1</accession>
<proteinExistence type="predicted"/>
<reference evidence="2 3" key="1">
    <citation type="submission" date="2015-08" db="EMBL/GenBank/DDBJ databases">
        <authorList>
            <person name="Babu N.S."/>
            <person name="Beckwith C.J."/>
            <person name="Beseler K.G."/>
            <person name="Brison A."/>
            <person name="Carone J.V."/>
            <person name="Caskin T.P."/>
            <person name="Diamond M."/>
            <person name="Durham M.E."/>
            <person name="Foxe J.M."/>
            <person name="Go M."/>
            <person name="Henderson B.A."/>
            <person name="Jones I.B."/>
            <person name="McGettigan J.A."/>
            <person name="Micheletti S.J."/>
            <person name="Nasrallah M.E."/>
            <person name="Ortiz D."/>
            <person name="Piller C.R."/>
            <person name="Privatt S.R."/>
            <person name="Schneider S.L."/>
            <person name="Sharp S."/>
            <person name="Smith T.C."/>
            <person name="Stanton J.D."/>
            <person name="Ullery H.E."/>
            <person name="Wilson R.J."/>
            <person name="Serrano M.G."/>
            <person name="Buck G."/>
            <person name="Lee V."/>
            <person name="Wang Y."/>
            <person name="Carvalho R."/>
            <person name="Voegtly L."/>
            <person name="Shi R."/>
            <person name="Duckworth R."/>
            <person name="Johnson A."/>
            <person name="Loviza R."/>
            <person name="Walstead R."/>
            <person name="Shah Z."/>
            <person name="Kiflezghi M."/>
            <person name="Wade K."/>
            <person name="Ball S.L."/>
            <person name="Bradley K.W."/>
            <person name="Asai D.J."/>
            <person name="Bowman C.A."/>
            <person name="Russell D.A."/>
            <person name="Pope W.H."/>
            <person name="Jacobs-Sera D."/>
            <person name="Hendrix R.W."/>
            <person name="Hatfull G.F."/>
        </authorList>
    </citation>
    <scope>NUCLEOTIDE SEQUENCE [LARGE SCALE GENOMIC DNA]</scope>
    <source>
        <strain evidence="2 3">DSM 27648</strain>
    </source>
</reference>
<keyword evidence="3" id="KW-1185">Reference proteome</keyword>